<protein>
    <submittedName>
        <fullName evidence="1">Uncharacterized protein</fullName>
    </submittedName>
</protein>
<dbReference type="InParanoid" id="U5DQW3"/>
<gene>
    <name evidence="1" type="ORF">KR51_00014010</name>
</gene>
<dbReference type="Proteomes" id="UP000016960">
    <property type="component" value="Unassembled WGS sequence"/>
</dbReference>
<organism evidence="1 2">
    <name type="scientific">Rubidibacter lacunae KORDI 51-2</name>
    <dbReference type="NCBI Taxonomy" id="582515"/>
    <lineage>
        <taxon>Bacteria</taxon>
        <taxon>Bacillati</taxon>
        <taxon>Cyanobacteriota</taxon>
        <taxon>Cyanophyceae</taxon>
        <taxon>Oscillatoriophycideae</taxon>
        <taxon>Chroococcales</taxon>
        <taxon>Aphanothecaceae</taxon>
        <taxon>Rubidibacter</taxon>
    </lineage>
</organism>
<evidence type="ECO:0000313" key="1">
    <source>
        <dbReference type="EMBL" id="ERN42065.1"/>
    </source>
</evidence>
<keyword evidence="2" id="KW-1185">Reference proteome</keyword>
<dbReference type="EMBL" id="ASSJ01000035">
    <property type="protein sequence ID" value="ERN42065.1"/>
    <property type="molecule type" value="Genomic_DNA"/>
</dbReference>
<name>U5DQW3_9CHRO</name>
<comment type="caution">
    <text evidence="1">The sequence shown here is derived from an EMBL/GenBank/DDBJ whole genome shotgun (WGS) entry which is preliminary data.</text>
</comment>
<reference evidence="1 2" key="1">
    <citation type="submission" date="2013-05" db="EMBL/GenBank/DDBJ databases">
        <title>Draft genome sequence of Rubidibacter lacunae KORDI 51-2.</title>
        <authorList>
            <person name="Choi D.H."/>
            <person name="Noh J.H."/>
            <person name="Kwon K.-K."/>
            <person name="Lee J.-H."/>
            <person name="Ryu J.-Y."/>
        </authorList>
    </citation>
    <scope>NUCLEOTIDE SEQUENCE [LARGE SCALE GENOMIC DNA]</scope>
    <source>
        <strain evidence="1 2">KORDI 51-2</strain>
    </source>
</reference>
<dbReference type="AlphaFoldDB" id="U5DQW3"/>
<sequence length="90" mass="10504">MTCYANRCCYIRSILPILKRGLGLFGISPLGSDELLWFECLLVVRLHSLNELELKYGLKLTMDLYCFCALNLHRSFPDELSHFRFHNAHL</sequence>
<accession>U5DQW3</accession>
<proteinExistence type="predicted"/>
<evidence type="ECO:0000313" key="2">
    <source>
        <dbReference type="Proteomes" id="UP000016960"/>
    </source>
</evidence>